<feature type="region of interest" description="Disordered" evidence="1">
    <location>
        <begin position="489"/>
        <end position="513"/>
    </location>
</feature>
<dbReference type="GO" id="GO:0008270">
    <property type="term" value="F:zinc ion binding"/>
    <property type="evidence" value="ECO:0007669"/>
    <property type="project" value="InterPro"/>
</dbReference>
<dbReference type="Proteomes" id="UP001231189">
    <property type="component" value="Unassembled WGS sequence"/>
</dbReference>
<feature type="compositionally biased region" description="Basic and acidic residues" evidence="1">
    <location>
        <begin position="87"/>
        <end position="97"/>
    </location>
</feature>
<gene>
    <name evidence="3" type="ORF">QYE76_025176</name>
</gene>
<evidence type="ECO:0000256" key="1">
    <source>
        <dbReference type="SAM" id="MobiDB-lite"/>
    </source>
</evidence>
<keyword evidence="4" id="KW-1185">Reference proteome</keyword>
<evidence type="ECO:0000259" key="2">
    <source>
        <dbReference type="Pfam" id="PF24530"/>
    </source>
</evidence>
<name>A0AAD8RGA1_LOLMU</name>
<dbReference type="InterPro" id="IPR056018">
    <property type="entry name" value="DUF7597"/>
</dbReference>
<feature type="compositionally biased region" description="Polar residues" evidence="1">
    <location>
        <begin position="187"/>
        <end position="198"/>
    </location>
</feature>
<dbReference type="PANTHER" id="PTHR33075">
    <property type="entry name" value="OS02G0499800 PROTEIN"/>
    <property type="match status" value="1"/>
</dbReference>
<accession>A0AAD8RGA1</accession>
<dbReference type="AlphaFoldDB" id="A0AAD8RGA1"/>
<dbReference type="InterPro" id="IPR036875">
    <property type="entry name" value="Znf_CCHC_sf"/>
</dbReference>
<feature type="compositionally biased region" description="Polar residues" evidence="1">
    <location>
        <begin position="489"/>
        <end position="501"/>
    </location>
</feature>
<dbReference type="Pfam" id="PF24530">
    <property type="entry name" value="DUF7597"/>
    <property type="match status" value="1"/>
</dbReference>
<proteinExistence type="predicted"/>
<feature type="domain" description="DUF7597" evidence="2">
    <location>
        <begin position="229"/>
        <end position="350"/>
    </location>
</feature>
<dbReference type="GO" id="GO:0003676">
    <property type="term" value="F:nucleic acid binding"/>
    <property type="evidence" value="ECO:0007669"/>
    <property type="project" value="InterPro"/>
</dbReference>
<dbReference type="PANTHER" id="PTHR33075:SF10">
    <property type="entry name" value="DUF4283 DOMAIN-CONTAINING PROTEIN"/>
    <property type="match status" value="1"/>
</dbReference>
<feature type="compositionally biased region" description="Basic residues" evidence="1">
    <location>
        <begin position="723"/>
        <end position="732"/>
    </location>
</feature>
<dbReference type="SUPFAM" id="SSF57756">
    <property type="entry name" value="Retrovirus zinc finger-like domains"/>
    <property type="match status" value="1"/>
</dbReference>
<feature type="region of interest" description="Disordered" evidence="1">
    <location>
        <begin position="677"/>
        <end position="770"/>
    </location>
</feature>
<evidence type="ECO:0000313" key="3">
    <source>
        <dbReference type="EMBL" id="KAK1619659.1"/>
    </source>
</evidence>
<feature type="region of interest" description="Disordered" evidence="1">
    <location>
        <begin position="176"/>
        <end position="198"/>
    </location>
</feature>
<feature type="compositionally biased region" description="Polar residues" evidence="1">
    <location>
        <begin position="743"/>
        <end position="756"/>
    </location>
</feature>
<organism evidence="3 4">
    <name type="scientific">Lolium multiflorum</name>
    <name type="common">Italian ryegrass</name>
    <name type="synonym">Lolium perenne subsp. multiflorum</name>
    <dbReference type="NCBI Taxonomy" id="4521"/>
    <lineage>
        <taxon>Eukaryota</taxon>
        <taxon>Viridiplantae</taxon>
        <taxon>Streptophyta</taxon>
        <taxon>Embryophyta</taxon>
        <taxon>Tracheophyta</taxon>
        <taxon>Spermatophyta</taxon>
        <taxon>Magnoliopsida</taxon>
        <taxon>Liliopsida</taxon>
        <taxon>Poales</taxon>
        <taxon>Poaceae</taxon>
        <taxon>BOP clade</taxon>
        <taxon>Pooideae</taxon>
        <taxon>Poodae</taxon>
        <taxon>Poeae</taxon>
        <taxon>Poeae Chloroplast Group 2 (Poeae type)</taxon>
        <taxon>Loliodinae</taxon>
        <taxon>Loliinae</taxon>
        <taxon>Lolium</taxon>
    </lineage>
</organism>
<protein>
    <recommendedName>
        <fullName evidence="2">DUF7597 domain-containing protein</fullName>
    </recommendedName>
</protein>
<reference evidence="3" key="1">
    <citation type="submission" date="2023-07" db="EMBL/GenBank/DDBJ databases">
        <title>A chromosome-level genome assembly of Lolium multiflorum.</title>
        <authorList>
            <person name="Chen Y."/>
            <person name="Copetti D."/>
            <person name="Kolliker R."/>
            <person name="Studer B."/>
        </authorList>
    </citation>
    <scope>NUCLEOTIDE SEQUENCE</scope>
    <source>
        <strain evidence="3">02402/16</strain>
        <tissue evidence="3">Leaf</tissue>
    </source>
</reference>
<comment type="caution">
    <text evidence="3">The sequence shown here is derived from an EMBL/GenBank/DDBJ whole genome shotgun (WGS) entry which is preliminary data.</text>
</comment>
<sequence>MPMKAMDNPGPRSIIKTKVTEGKKLNFAEAISYPACKGYKAADTVHSGVSQSVEDSTPLGDGVQILDQTCASSRPIVSDGSSQLTKDSSKEKEKLTVSDDLGNSEQPRSLDGLDEVIDDIAYRFWECGRCLSMGHDSKACTKRVRCRFCFRSGHFRKTCLDWLRQKNQRWVPKVGLPPHIPPDTGPSAVSTPAPGSQDTLIAETESCPRSTPPPADSSSAAAMANFELNPARWVPHGFHIIDGGPTRLPRTFYNATVAPAVNHGNFCVAQLNPPPQQQDEIFWRDIIRDFIVNHHQRAVENMQPCLFGVGLFQLRSPASVAALVQQPPFEIADNVLVRFVHHNNRNNHRLVQGARRGWIMVLGIPFDYRNDYDISNAVAAFGKFHHWHQDDVFKERTMIYITFDSPASVPRDIVFGNYANLGDLKETWTAPCYVMGADIVDDLPADEDQMPPDGNPHPLPGHLVAPENLMVLPPFPQLGWNNAPLHGEQVQQEQPANNDQMQQQEEPQEQPVEEVVDDSIVVDLSVTEGADEDLEEGEVNQPMMEGAVFQQLLGQHQVLHVGMVHIGPMLPPHMIIERLINMALPHSLFTHIPKSPSSTPFQSVFVSDKELFFKESLSVSLGIASQRARRPWRLPLARKHVATLSECDDNAGANDGTVQEVAAHDLDSVVFSATPIKSVPQRKRGRPRKSEPAVVDTAYRRSTRSCTKRDGHRPVSMSDTVSRPKKKIKFQKKSAEGGKAGIPNSQGETSQGPQQNHTDDNALQIPPETPVHIMQRVGLALGIDADLITEEKLKADSKDNNPKEFPNDS</sequence>
<feature type="region of interest" description="Disordered" evidence="1">
    <location>
        <begin position="74"/>
        <end position="110"/>
    </location>
</feature>
<evidence type="ECO:0000313" key="4">
    <source>
        <dbReference type="Proteomes" id="UP001231189"/>
    </source>
</evidence>
<dbReference type="Gene3D" id="4.10.60.10">
    <property type="entry name" value="Zinc finger, CCHC-type"/>
    <property type="match status" value="1"/>
</dbReference>
<dbReference type="EMBL" id="JAUUTY010000006">
    <property type="protein sequence ID" value="KAK1619659.1"/>
    <property type="molecule type" value="Genomic_DNA"/>
</dbReference>